<keyword evidence="1" id="KW-0732">Signal</keyword>
<dbReference type="OrthoDB" id="10401210at2759"/>
<sequence length="151" mass="16724">MQRKNHLFLHAVEFVASVEACGSALAVCPGIHPPNYYMRNMDVSVSKVQICTKNPLERQPFVAVSLTQGACPRHGTLLVRTHAPVLCWPQVAHAGLFIYRRFSVKGHVLLRFVLCFCVCRVGRTCSTCSIGNGEQGSGARLRVKPVRQMCE</sequence>
<accession>A0A086KBX7</accession>
<feature type="signal peptide" evidence="1">
    <location>
        <begin position="1"/>
        <end position="20"/>
    </location>
</feature>
<organism evidence="2 3">
    <name type="scientific">Toxoplasma gondii p89</name>
    <dbReference type="NCBI Taxonomy" id="943119"/>
    <lineage>
        <taxon>Eukaryota</taxon>
        <taxon>Sar</taxon>
        <taxon>Alveolata</taxon>
        <taxon>Apicomplexa</taxon>
        <taxon>Conoidasida</taxon>
        <taxon>Coccidia</taxon>
        <taxon>Eucoccidiorida</taxon>
        <taxon>Eimeriorina</taxon>
        <taxon>Sarcocystidae</taxon>
        <taxon>Toxoplasma</taxon>
    </lineage>
</organism>
<feature type="chain" id="PRO_5001809163" description="Transmembrane protein" evidence="1">
    <location>
        <begin position="21"/>
        <end position="151"/>
    </location>
</feature>
<gene>
    <name evidence="2" type="ORF">TGP89_237540</name>
</gene>
<dbReference type="Proteomes" id="UP000028828">
    <property type="component" value="Unassembled WGS sequence"/>
</dbReference>
<dbReference type="AlphaFoldDB" id="A0A086KBX7"/>
<evidence type="ECO:0008006" key="4">
    <source>
        <dbReference type="Google" id="ProtNLM"/>
    </source>
</evidence>
<evidence type="ECO:0000256" key="1">
    <source>
        <dbReference type="SAM" id="SignalP"/>
    </source>
</evidence>
<reference evidence="2 3" key="1">
    <citation type="submission" date="2014-03" db="EMBL/GenBank/DDBJ databases">
        <authorList>
            <person name="Sibley D."/>
            <person name="Venepally P."/>
            <person name="Karamycheva S."/>
            <person name="Hadjithomas M."/>
            <person name="Khan A."/>
            <person name="Brunk B."/>
            <person name="Roos D."/>
            <person name="Caler E."/>
            <person name="Lorenzi H."/>
        </authorList>
    </citation>
    <scope>NUCLEOTIDE SEQUENCE [LARGE SCALE GENOMIC DNA]</scope>
    <source>
        <strain evidence="3">p89</strain>
    </source>
</reference>
<evidence type="ECO:0000313" key="2">
    <source>
        <dbReference type="EMBL" id="KFG41895.1"/>
    </source>
</evidence>
<evidence type="ECO:0000313" key="3">
    <source>
        <dbReference type="Proteomes" id="UP000028828"/>
    </source>
</evidence>
<comment type="caution">
    <text evidence="2">The sequence shown here is derived from an EMBL/GenBank/DDBJ whole genome shotgun (WGS) entry which is preliminary data.</text>
</comment>
<dbReference type="VEuPathDB" id="ToxoDB:TGP89_237540"/>
<name>A0A086KBX7_TOXGO</name>
<dbReference type="EMBL" id="AEYI02001071">
    <property type="protein sequence ID" value="KFG41895.1"/>
    <property type="molecule type" value="Genomic_DNA"/>
</dbReference>
<proteinExistence type="predicted"/>
<protein>
    <recommendedName>
        <fullName evidence="4">Transmembrane protein</fullName>
    </recommendedName>
</protein>